<dbReference type="Proteomes" id="UP001153642">
    <property type="component" value="Unassembled WGS sequence"/>
</dbReference>
<name>A0ABT6FRP8_9FLAO</name>
<comment type="caution">
    <text evidence="2">The sequence shown here is derived from an EMBL/GenBank/DDBJ whole genome shotgun (WGS) entry which is preliminary data.</text>
</comment>
<feature type="transmembrane region" description="Helical" evidence="1">
    <location>
        <begin position="51"/>
        <end position="69"/>
    </location>
</feature>
<protein>
    <submittedName>
        <fullName evidence="2">Uncharacterized protein</fullName>
    </submittedName>
</protein>
<accession>A0ABT6FRP8</accession>
<keyword evidence="1" id="KW-1133">Transmembrane helix</keyword>
<dbReference type="RefSeq" id="WP_277900141.1">
    <property type="nucleotide sequence ID" value="NZ_JAPMUA010000003.1"/>
</dbReference>
<feature type="transmembrane region" description="Helical" evidence="1">
    <location>
        <begin position="16"/>
        <end position="39"/>
    </location>
</feature>
<keyword evidence="3" id="KW-1185">Reference proteome</keyword>
<dbReference type="EMBL" id="JAPMUA010000003">
    <property type="protein sequence ID" value="MDG3585944.1"/>
    <property type="molecule type" value="Genomic_DNA"/>
</dbReference>
<keyword evidence="1" id="KW-0812">Transmembrane</keyword>
<evidence type="ECO:0000256" key="1">
    <source>
        <dbReference type="SAM" id="Phobius"/>
    </source>
</evidence>
<keyword evidence="1" id="KW-0472">Membrane</keyword>
<feature type="transmembrane region" description="Helical" evidence="1">
    <location>
        <begin position="75"/>
        <end position="94"/>
    </location>
</feature>
<reference evidence="2" key="1">
    <citation type="submission" date="2022-11" db="EMBL/GenBank/DDBJ databases">
        <title>High-quality draft genome sequence of Galbibacter sp. strain CMA-7.</title>
        <authorList>
            <person name="Wei L."/>
            <person name="Dong C."/>
            <person name="Shao Z."/>
        </authorList>
    </citation>
    <scope>NUCLEOTIDE SEQUENCE</scope>
    <source>
        <strain evidence="2">CMA-7</strain>
    </source>
</reference>
<evidence type="ECO:0000313" key="3">
    <source>
        <dbReference type="Proteomes" id="UP001153642"/>
    </source>
</evidence>
<sequence length="97" mass="10847">MMTLYHKYLSVFEKSFYLYISFGILLSSCMGGAAAMVVLMKGFGFVEMFQLFIITCICMGYNTAVLANLKPKTTYTILLISVLLSILVITFNLCTIV</sequence>
<organism evidence="2 3">
    <name type="scientific">Galbibacter pacificus</name>
    <dbReference type="NCBI Taxonomy" id="2996052"/>
    <lineage>
        <taxon>Bacteria</taxon>
        <taxon>Pseudomonadati</taxon>
        <taxon>Bacteroidota</taxon>
        <taxon>Flavobacteriia</taxon>
        <taxon>Flavobacteriales</taxon>
        <taxon>Flavobacteriaceae</taxon>
        <taxon>Galbibacter</taxon>
    </lineage>
</organism>
<dbReference type="PROSITE" id="PS51257">
    <property type="entry name" value="PROKAR_LIPOPROTEIN"/>
    <property type="match status" value="1"/>
</dbReference>
<gene>
    <name evidence="2" type="ORF">OSR52_08675</name>
</gene>
<proteinExistence type="predicted"/>
<evidence type="ECO:0000313" key="2">
    <source>
        <dbReference type="EMBL" id="MDG3585944.1"/>
    </source>
</evidence>